<dbReference type="SUPFAM" id="SSF54211">
    <property type="entry name" value="Ribosomal protein S5 domain 2-like"/>
    <property type="match status" value="1"/>
</dbReference>
<evidence type="ECO:0000256" key="1">
    <source>
        <dbReference type="PROSITE-ProRule" id="PRU01122"/>
    </source>
</evidence>
<dbReference type="GO" id="GO:0006508">
    <property type="term" value="P:proteolysis"/>
    <property type="evidence" value="ECO:0007669"/>
    <property type="project" value="UniProtKB-KW"/>
</dbReference>
<feature type="active site" evidence="1">
    <location>
        <position position="371"/>
    </location>
</feature>
<keyword evidence="1" id="KW-0378">Hydrolase</keyword>
<feature type="transmembrane region" description="Helical" evidence="3">
    <location>
        <begin position="59"/>
        <end position="81"/>
    </location>
</feature>
<dbReference type="PROSITE" id="PS51786">
    <property type="entry name" value="LON_PROTEOLYTIC"/>
    <property type="match status" value="1"/>
</dbReference>
<dbReference type="PANTHER" id="PTHR10046">
    <property type="entry name" value="ATP DEPENDENT LON PROTEASE FAMILY MEMBER"/>
    <property type="match status" value="1"/>
</dbReference>
<dbReference type="GO" id="GO:0030163">
    <property type="term" value="P:protein catabolic process"/>
    <property type="evidence" value="ECO:0007669"/>
    <property type="project" value="InterPro"/>
</dbReference>
<dbReference type="EC" id="3.4.21.53" evidence="1"/>
<dbReference type="Gene3D" id="2.30.42.10">
    <property type="match status" value="1"/>
</dbReference>
<dbReference type="EMBL" id="SOAU01000001">
    <property type="protein sequence ID" value="TDT14859.1"/>
    <property type="molecule type" value="Genomic_DNA"/>
</dbReference>
<evidence type="ECO:0000313" key="6">
    <source>
        <dbReference type="Proteomes" id="UP000294558"/>
    </source>
</evidence>
<dbReference type="InterPro" id="IPR027065">
    <property type="entry name" value="Lon_Prtase"/>
</dbReference>
<dbReference type="InterPro" id="IPR020568">
    <property type="entry name" value="Ribosomal_Su5_D2-typ_SF"/>
</dbReference>
<protein>
    <recommendedName>
        <fullName evidence="1">endopeptidase La</fullName>
        <ecNumber evidence="1">3.4.21.53</ecNumber>
    </recommendedName>
</protein>
<dbReference type="AlphaFoldDB" id="A0A4R7HWJ9"/>
<keyword evidence="3" id="KW-0812">Transmembrane</keyword>
<evidence type="ECO:0000313" key="5">
    <source>
        <dbReference type="EMBL" id="TDT14859.1"/>
    </source>
</evidence>
<evidence type="ECO:0000256" key="3">
    <source>
        <dbReference type="SAM" id="Phobius"/>
    </source>
</evidence>
<dbReference type="Gene3D" id="3.30.230.10">
    <property type="match status" value="1"/>
</dbReference>
<dbReference type="Pfam" id="PF05362">
    <property type="entry name" value="Lon_C"/>
    <property type="match status" value="1"/>
</dbReference>
<evidence type="ECO:0000259" key="4">
    <source>
        <dbReference type="PROSITE" id="PS51786"/>
    </source>
</evidence>
<comment type="similarity">
    <text evidence="1">Belongs to the peptidase S16 family.</text>
</comment>
<comment type="catalytic activity">
    <reaction evidence="1">
        <text>Hydrolysis of proteins in presence of ATP.</text>
        <dbReference type="EC" id="3.4.21.53"/>
    </reaction>
</comment>
<dbReference type="Pfam" id="PF17820">
    <property type="entry name" value="PDZ_6"/>
    <property type="match status" value="1"/>
</dbReference>
<proteinExistence type="inferred from homology"/>
<dbReference type="Proteomes" id="UP000294558">
    <property type="component" value="Unassembled WGS sequence"/>
</dbReference>
<gene>
    <name evidence="5" type="ORF">BDK89_0417</name>
</gene>
<dbReference type="InterPro" id="IPR008269">
    <property type="entry name" value="Lon_proteolytic"/>
</dbReference>
<dbReference type="GO" id="GO:0004176">
    <property type="term" value="F:ATP-dependent peptidase activity"/>
    <property type="evidence" value="ECO:0007669"/>
    <property type="project" value="UniProtKB-UniRule"/>
</dbReference>
<feature type="compositionally biased region" description="Polar residues" evidence="2">
    <location>
        <begin position="8"/>
        <end position="22"/>
    </location>
</feature>
<comment type="caution">
    <text evidence="5">The sequence shown here is derived from an EMBL/GenBank/DDBJ whole genome shotgun (WGS) entry which is preliminary data.</text>
</comment>
<dbReference type="GO" id="GO:0005524">
    <property type="term" value="F:ATP binding"/>
    <property type="evidence" value="ECO:0007669"/>
    <property type="project" value="InterPro"/>
</dbReference>
<organism evidence="5 6">
    <name type="scientific">Ilumatobacter fluminis</name>
    <dbReference type="NCBI Taxonomy" id="467091"/>
    <lineage>
        <taxon>Bacteria</taxon>
        <taxon>Bacillati</taxon>
        <taxon>Actinomycetota</taxon>
        <taxon>Acidimicrobiia</taxon>
        <taxon>Acidimicrobiales</taxon>
        <taxon>Ilumatobacteraceae</taxon>
        <taxon>Ilumatobacter</taxon>
    </lineage>
</organism>
<feature type="domain" description="Lon proteolytic" evidence="4">
    <location>
        <begin position="322"/>
        <end position="423"/>
    </location>
</feature>
<dbReference type="InterPro" id="IPR014721">
    <property type="entry name" value="Ribsml_uS5_D2-typ_fold_subgr"/>
</dbReference>
<feature type="region of interest" description="Disordered" evidence="2">
    <location>
        <begin position="1"/>
        <end position="36"/>
    </location>
</feature>
<keyword evidence="1" id="KW-0720">Serine protease</keyword>
<reference evidence="5 6" key="1">
    <citation type="submission" date="2019-03" db="EMBL/GenBank/DDBJ databases">
        <title>Sequencing the genomes of 1000 actinobacteria strains.</title>
        <authorList>
            <person name="Klenk H.-P."/>
        </authorList>
    </citation>
    <scope>NUCLEOTIDE SEQUENCE [LARGE SCALE GENOMIC DNA]</scope>
    <source>
        <strain evidence="5 6">DSM 18936</strain>
    </source>
</reference>
<dbReference type="InterPro" id="IPR041489">
    <property type="entry name" value="PDZ_6"/>
</dbReference>
<evidence type="ECO:0000256" key="2">
    <source>
        <dbReference type="SAM" id="MobiDB-lite"/>
    </source>
</evidence>
<name>A0A4R7HWJ9_9ACTN</name>
<accession>A0A4R7HWJ9</accession>
<dbReference type="GO" id="GO:0004252">
    <property type="term" value="F:serine-type endopeptidase activity"/>
    <property type="evidence" value="ECO:0007669"/>
    <property type="project" value="UniProtKB-UniRule"/>
</dbReference>
<feature type="active site" evidence="1">
    <location>
        <position position="326"/>
    </location>
</feature>
<keyword evidence="3" id="KW-1133">Transmembrane helix</keyword>
<keyword evidence="1" id="KW-0645">Protease</keyword>
<keyword evidence="3" id="KW-0472">Membrane</keyword>
<dbReference type="InterPro" id="IPR036034">
    <property type="entry name" value="PDZ_sf"/>
</dbReference>
<dbReference type="SUPFAM" id="SSF50156">
    <property type="entry name" value="PDZ domain-like"/>
    <property type="match status" value="1"/>
</dbReference>
<keyword evidence="6" id="KW-1185">Reference proteome</keyword>
<sequence>MNAALTVRPSTESASVTDTRPQTLPPPPPSGGAPLTHVETTGEAADRVGLTVGSSRHRLWTFPLVAVSFLVLACIAVFAVLPSDWVAEEYNARVDEMQPAPYARVPASAQPVTDRIAVGQIDDVAPQYPPEGDFYFVTITEPSQSILSWLVGRNDPAIQFLTEEAKYGFQTPQQRRTFALEQMRTSEQVAQFVALQRLGYDVELVLGDVLIQDMVCLVPSEDGLECLEWSPSDEVLDPGDRILEVDGEPIDGVEDLSRLLEGLEPGDTVPMLIERPGDGEIEVDVELTSSPEEPDRTIVGFYPFDTRRVELPFELDIDTGTIGGPSAGLAFTLTLIDELSEGELTGGGRVAVTGTIELDGSVGAIGGLRQKASAVAQTGVDLFIVPASQSDEDIEAARESGGDDLTIVPVATLDEALEVLAEYGGDPIPAVAG</sequence>